<dbReference type="CDD" id="cd09272">
    <property type="entry name" value="RNase_HI_RT_Ty1"/>
    <property type="match status" value="1"/>
</dbReference>
<proteinExistence type="predicted"/>
<protein>
    <submittedName>
        <fullName evidence="5">Retrovirus-related Pol polyprotein from transposon RE1 (Retro element 1) (AtRE1)</fullName>
    </submittedName>
</protein>
<dbReference type="GO" id="GO:0006508">
    <property type="term" value="P:proteolysis"/>
    <property type="evidence" value="ECO:0007669"/>
    <property type="project" value="InterPro"/>
</dbReference>
<keyword evidence="6" id="KW-1185">Reference proteome</keyword>
<dbReference type="PANTHER" id="PTHR11439">
    <property type="entry name" value="GAG-POL-RELATED RETROTRANSPOSON"/>
    <property type="match status" value="1"/>
</dbReference>
<evidence type="ECO:0000259" key="2">
    <source>
        <dbReference type="PROSITE" id="PS50175"/>
    </source>
</evidence>
<evidence type="ECO:0000313" key="4">
    <source>
        <dbReference type="EMBL" id="CAL1128488.1"/>
    </source>
</evidence>
<dbReference type="Proteomes" id="UP001152797">
    <property type="component" value="Unassembled WGS sequence"/>
</dbReference>
<organism evidence="3">
    <name type="scientific">Cladocopium goreaui</name>
    <dbReference type="NCBI Taxonomy" id="2562237"/>
    <lineage>
        <taxon>Eukaryota</taxon>
        <taxon>Sar</taxon>
        <taxon>Alveolata</taxon>
        <taxon>Dinophyceae</taxon>
        <taxon>Suessiales</taxon>
        <taxon>Symbiodiniaceae</taxon>
        <taxon>Cladocopium</taxon>
    </lineage>
</organism>
<reference evidence="3" key="1">
    <citation type="submission" date="2022-10" db="EMBL/GenBank/DDBJ databases">
        <authorList>
            <person name="Chen Y."/>
            <person name="Dougan E. K."/>
            <person name="Chan C."/>
            <person name="Rhodes N."/>
            <person name="Thang M."/>
        </authorList>
    </citation>
    <scope>NUCLEOTIDE SEQUENCE</scope>
</reference>
<feature type="region of interest" description="Disordered" evidence="1">
    <location>
        <begin position="266"/>
        <end position="296"/>
    </location>
</feature>
<dbReference type="InterPro" id="IPR013103">
    <property type="entry name" value="RVT_2"/>
</dbReference>
<dbReference type="GO" id="GO:0004190">
    <property type="term" value="F:aspartic-type endopeptidase activity"/>
    <property type="evidence" value="ECO:0007669"/>
    <property type="project" value="InterPro"/>
</dbReference>
<evidence type="ECO:0000313" key="6">
    <source>
        <dbReference type="Proteomes" id="UP001152797"/>
    </source>
</evidence>
<dbReference type="PROSITE" id="PS50175">
    <property type="entry name" value="ASP_PROT_RETROV"/>
    <property type="match status" value="1"/>
</dbReference>
<evidence type="ECO:0000313" key="5">
    <source>
        <dbReference type="EMBL" id="CAL4762425.1"/>
    </source>
</evidence>
<feature type="compositionally biased region" description="Low complexity" evidence="1">
    <location>
        <begin position="1209"/>
        <end position="1218"/>
    </location>
</feature>
<accession>A0A9P1BMI5</accession>
<dbReference type="EMBL" id="CAMXCT020000181">
    <property type="protein sequence ID" value="CAL1128488.1"/>
    <property type="molecule type" value="Genomic_DNA"/>
</dbReference>
<feature type="region of interest" description="Disordered" evidence="1">
    <location>
        <begin position="594"/>
        <end position="616"/>
    </location>
</feature>
<dbReference type="EMBL" id="CAMXCT010000181">
    <property type="protein sequence ID" value="CAI3975113.1"/>
    <property type="molecule type" value="Genomic_DNA"/>
</dbReference>
<name>A0A9P1BMI5_9DINO</name>
<feature type="region of interest" description="Disordered" evidence="1">
    <location>
        <begin position="1093"/>
        <end position="1148"/>
    </location>
</feature>
<feature type="compositionally biased region" description="Low complexity" evidence="1">
    <location>
        <begin position="1126"/>
        <end position="1144"/>
    </location>
</feature>
<dbReference type="OrthoDB" id="443276at2759"/>
<feature type="domain" description="Peptidase A2" evidence="2">
    <location>
        <begin position="389"/>
        <end position="469"/>
    </location>
</feature>
<reference evidence="4" key="2">
    <citation type="submission" date="2024-04" db="EMBL/GenBank/DDBJ databases">
        <authorList>
            <person name="Chen Y."/>
            <person name="Shah S."/>
            <person name="Dougan E. K."/>
            <person name="Thang M."/>
            <person name="Chan C."/>
        </authorList>
    </citation>
    <scope>NUCLEOTIDE SEQUENCE [LARGE SCALE GENOMIC DNA]</scope>
</reference>
<dbReference type="PANTHER" id="PTHR11439:SF467">
    <property type="entry name" value="INTEGRASE CATALYTIC DOMAIN-CONTAINING PROTEIN"/>
    <property type="match status" value="1"/>
</dbReference>
<evidence type="ECO:0000256" key="1">
    <source>
        <dbReference type="SAM" id="MobiDB-lite"/>
    </source>
</evidence>
<dbReference type="EMBL" id="CAMXCT030000181">
    <property type="protein sequence ID" value="CAL4762425.1"/>
    <property type="molecule type" value="Genomic_DNA"/>
</dbReference>
<feature type="region of interest" description="Disordered" evidence="1">
    <location>
        <begin position="1161"/>
        <end position="1233"/>
    </location>
</feature>
<comment type="caution">
    <text evidence="3">The sequence shown here is derived from an EMBL/GenBank/DDBJ whole genome shotgun (WGS) entry which is preliminary data.</text>
</comment>
<gene>
    <name evidence="3" type="ORF">C1SCF055_LOCUS3473</name>
</gene>
<dbReference type="Pfam" id="PF07727">
    <property type="entry name" value="RVT_2"/>
    <property type="match status" value="1"/>
</dbReference>
<feature type="compositionally biased region" description="Basic and acidic residues" evidence="1">
    <location>
        <begin position="602"/>
        <end position="616"/>
    </location>
</feature>
<feature type="compositionally biased region" description="Low complexity" evidence="1">
    <location>
        <begin position="1101"/>
        <end position="1114"/>
    </location>
</feature>
<feature type="compositionally biased region" description="Low complexity" evidence="1">
    <location>
        <begin position="273"/>
        <end position="285"/>
    </location>
</feature>
<dbReference type="InterPro" id="IPR001969">
    <property type="entry name" value="Aspartic_peptidase_AS"/>
</dbReference>
<evidence type="ECO:0000313" key="3">
    <source>
        <dbReference type="EMBL" id="CAI3975113.1"/>
    </source>
</evidence>
<dbReference type="InterPro" id="IPR001995">
    <property type="entry name" value="Peptidase_A2_cat"/>
</dbReference>
<dbReference type="PROSITE" id="PS00141">
    <property type="entry name" value="ASP_PROTEASE"/>
    <property type="match status" value="1"/>
</dbReference>
<sequence>MQADDVAKLLESTQASAEAVVKVAQALEKRFGDEKKEKFSEASRVIRQPDLFHPKNYEEEITMGPDWRLSFRSWLIYACEDFKGDLDKAETANGPMEFIDMSLEQHSRAEKLHSILVGLLRGRPLKLLRSVEDGNGLEVWRELTRQLAPRTRARSLSLLQAFLNHPNFTKEKHLLEQVLGLERIAEEYHAVAKEEISDNTKLSVLLRAVPQKLRQHLQLQLDEAATYAVVRNRVLAYERTTTSWTSQAIYRELDIKECPVRSLRQVTDDTKQAAGSPEAAGSTASGSGGGAQSQTTVRRVQIVDLDLDEGEESDAEGSIRMVKTEEVYDMTYSHEDEDWCVCGLEGDGVVYFDSFTGGTACPFGGKNGKGGSRPSECGFIRGVTRERAVSMVLDSGADMSVLPLEFKEIGVPLSKRSVLRDAQGHVMRGGALRQAIIILEDQNGNQVHMRETFALANVNEPLLALGKLIKKGWKVIGEKDGVQLSYGAFSKSVHFRNNSLVTEAVIRKVETKVINDVKVRAVTISFDAWMRNMLSVPGWHLTLDRRVPFLVKFSSKNYSDCYPQLNRVEFPYRSTMILKELEWELVEVADRSQSEDEIEDDPFFKPKEREAAEQEKEKQGFGWFGKTLEDGVYEIEDDDDDAQMGVQHEGAEGDPHQRVLPEGPGDGELEEIEIEGEKYNKRSSLRKLREGLRLYGLPKGRSKDDAWRRLVTHHNNLAENLGVEIARREFERRKQDEGGDGVRGQVIPLLPTKAERQLHELCHWPYETWCQHCVASRGKLDPHHKLSEVNLRAEAKSEFPVASMDFAFAKSLKEPEEEDREEIRRHGGDQRMGVSLVVTDDWTRGVLVLPVPGKGRMHAKYLAEQVVRYIGSCGFSTCTVKADAEPATLLDIIQKCRQKLGFKTMIKHSGPDDSQGNGRVEREIQTARGLARSLVSQLTENAKVEINVYGPIYQWAMRHAGWLLSHYRRQSGSPTAYEMVSGRKYIGKLAIFGERVLARLPTANGENRFKTGVWVGKTDRADFHIVFTEGGLRWTRTIRRLPVPFEAEALTLVKAWPWSVSFGQIGAKQSALMTKVPGLALPPDMAPAIRAEEAQERRRAAGVQAGGEQEQQAGQDRHQRQAGLQDEAASDPSSTSSSSGSADKGSMDDDTLLADLLAEVNEDKTYEGGVETPPSSRGDGQKRDGEEIPEEDQSPSKAARETSRKAMRSSSAGVSGSSTTPIGAAEVGPLPAGDGQVRMVVVGEVLEDGDQDLEFPDKPPELSPDEMFEVEAQAAEKEVMRLIDMGVLVKSREGQSLENVNTLTTKMVLDWRKREGEWTRRARLVARDYAWIDPNRTDVFAPAGGQSLIRIIPALAQLNGWSLKVLDVKDAYLMCPQPREVKVTLDQHLAQRLGVQRDWMLGRVLPGQREGAAEWFSNLKQTLKEANLVPCAEAPTVRSNKEKTVALLIHVDDIAMTGTDEELEKLTTFLKTKYKVAIEEGAKLSFLKPIIEVDETSTNIYVNDKYVDGLVALFGGVRKKKTPGEMIINDEPLTDPQDVQKYRIGVGTLLYVSSDCPDVQYYVKELAGKLQTPTKGAMASLIQLIGYMSATKDIHIKMEGRNPSASFRKKAEGLSSSPDYEDVGEICLVEVATDSDWSGQKETRSSTSCGCIFIGGIWIYNYSRTQRNITLSSTESEFVALVSGASEGLFVCAVLRHLVGDKVELKIYGDNPSYMAIAAKDGIGRVKHLDGRLLWIQQRQGRNFQLRRLDTTANPADLGTKALPGKRIHLLMFLLGFTNAWEDLGAHEFEDEKVKKSSKE</sequence>